<dbReference type="EMBL" id="CP071182">
    <property type="protein sequence ID" value="QSO45459.1"/>
    <property type="molecule type" value="Genomic_DNA"/>
</dbReference>
<gene>
    <name evidence="1" type="ORF">JZ786_12820</name>
</gene>
<dbReference type="Proteomes" id="UP000663505">
    <property type="component" value="Chromosome"/>
</dbReference>
<proteinExistence type="predicted"/>
<protein>
    <submittedName>
        <fullName evidence="1">Uncharacterized protein</fullName>
    </submittedName>
</protein>
<dbReference type="RefSeq" id="WP_206654827.1">
    <property type="nucleotide sequence ID" value="NZ_CP071182.1"/>
</dbReference>
<organism evidence="1 2">
    <name type="scientific">Alicyclobacillus mengziensis</name>
    <dbReference type="NCBI Taxonomy" id="2931921"/>
    <lineage>
        <taxon>Bacteria</taxon>
        <taxon>Bacillati</taxon>
        <taxon>Bacillota</taxon>
        <taxon>Bacilli</taxon>
        <taxon>Bacillales</taxon>
        <taxon>Alicyclobacillaceae</taxon>
        <taxon>Alicyclobacillus</taxon>
    </lineage>
</organism>
<keyword evidence="2" id="KW-1185">Reference proteome</keyword>
<dbReference type="Gene3D" id="3.40.50.300">
    <property type="entry name" value="P-loop containing nucleotide triphosphate hydrolases"/>
    <property type="match status" value="1"/>
</dbReference>
<name>A0A9X7VUH5_9BACL</name>
<evidence type="ECO:0000313" key="1">
    <source>
        <dbReference type="EMBL" id="QSO45459.1"/>
    </source>
</evidence>
<evidence type="ECO:0000313" key="2">
    <source>
        <dbReference type="Proteomes" id="UP000663505"/>
    </source>
</evidence>
<dbReference type="InterPro" id="IPR027417">
    <property type="entry name" value="P-loop_NTPase"/>
</dbReference>
<dbReference type="SUPFAM" id="SSF53795">
    <property type="entry name" value="PEP carboxykinase-like"/>
    <property type="match status" value="1"/>
</dbReference>
<accession>A0A9X7VUH5</accession>
<sequence>MVESWIQIGELRISVTSTSSEAMGWLETYCLPDSRDIPPDLNWHVEWGYGIPFTSFQVDITTEVNRIEYNRRDYQIVVDADYKNATIRVHDGFALKHALMNLYSAVIVYRGWGLLIHSSCVIRGDEAFIFAGHSGAGKSTVARLSKPRPLLSDEATIVKVSESGVLVYNSPFRSDTVPDAIVGPYHLKAVHVIHQASYVERRIKRKTDGIYALMDKVFFWSHDPVETAKILRLYEILVSRVSVYDLHFTRDATFWEAIS</sequence>
<dbReference type="KEGG" id="afx:JZ786_12820"/>
<dbReference type="AlphaFoldDB" id="A0A9X7VUH5"/>
<reference evidence="1 2" key="1">
    <citation type="submission" date="2021-02" db="EMBL/GenBank/DDBJ databases">
        <title>Alicyclobacillus curvatus sp. nov. and Alicyclobacillus mengziensis sp. nov., two acidophilic bacteria isolated from acid mine drainage.</title>
        <authorList>
            <person name="Huang Y."/>
        </authorList>
    </citation>
    <scope>NUCLEOTIDE SEQUENCE [LARGE SCALE GENOMIC DNA]</scope>
    <source>
        <strain evidence="1 2">S30H14</strain>
    </source>
</reference>